<feature type="transmembrane region" description="Helical" evidence="1">
    <location>
        <begin position="20"/>
        <end position="41"/>
    </location>
</feature>
<reference evidence="2 3" key="1">
    <citation type="journal article" date="2022" name="Syst. Appl. Microbiol.">
        <title>Natronocalculus amylovorans gen. nov., sp. nov., and Natranaeroarchaeum aerophilus sp. nov., dominant culturable amylolytic natronoarchaea from hypersaline soda lakes in southwestern Siberia.</title>
        <authorList>
            <person name="Sorokin D.Y."/>
            <person name="Elcheninov A.G."/>
            <person name="Khizhniak T.V."/>
            <person name="Koenen M."/>
            <person name="Bale N.J."/>
            <person name="Damste J.S.S."/>
            <person name="Kublanov I.V."/>
        </authorList>
    </citation>
    <scope>NUCLEOTIDE SEQUENCE [LARGE SCALE GENOMIC DNA]</scope>
    <source>
        <strain evidence="2 3">AArc-St1-1</strain>
    </source>
</reference>
<evidence type="ECO:0000313" key="3">
    <source>
        <dbReference type="Proteomes" id="UP001202674"/>
    </source>
</evidence>
<accession>A0AAE3K5Q4</accession>
<dbReference type="RefSeq" id="WP_250597034.1">
    <property type="nucleotide sequence ID" value="NZ_JAKRVY010000005.1"/>
</dbReference>
<comment type="caution">
    <text evidence="2">The sequence shown here is derived from an EMBL/GenBank/DDBJ whole genome shotgun (WGS) entry which is preliminary data.</text>
</comment>
<dbReference type="AlphaFoldDB" id="A0AAE3K5Q4"/>
<dbReference type="Proteomes" id="UP001202674">
    <property type="component" value="Unassembled WGS sequence"/>
</dbReference>
<name>A0AAE3K5Q4_9EURY</name>
<keyword evidence="3" id="KW-1185">Reference proteome</keyword>
<gene>
    <name evidence="2" type="ORF">AArcSt11_10930</name>
</gene>
<keyword evidence="1" id="KW-0812">Transmembrane</keyword>
<proteinExistence type="predicted"/>
<evidence type="ECO:0000256" key="1">
    <source>
        <dbReference type="SAM" id="Phobius"/>
    </source>
</evidence>
<evidence type="ECO:0000313" key="2">
    <source>
        <dbReference type="EMBL" id="MCL9814166.1"/>
    </source>
</evidence>
<dbReference type="InterPro" id="IPR055943">
    <property type="entry name" value="DUF7521"/>
</dbReference>
<feature type="transmembrane region" description="Helical" evidence="1">
    <location>
        <begin position="85"/>
        <end position="103"/>
    </location>
</feature>
<feature type="transmembrane region" description="Helical" evidence="1">
    <location>
        <begin position="53"/>
        <end position="73"/>
    </location>
</feature>
<sequence length="107" mass="11838">MQPLPLQVIEEPQLPEWLLAFGQVASLLSGIIGILIAYVAYRGYRRNDSRPMLYVATGFGLALGVPFVLFPLVLTLPGHLAQPLYVVQMSSQLAGLLMILYALRMRP</sequence>
<dbReference type="EMBL" id="JAKRVY010000005">
    <property type="protein sequence ID" value="MCL9814166.1"/>
    <property type="molecule type" value="Genomic_DNA"/>
</dbReference>
<organism evidence="2 3">
    <name type="scientific">Natranaeroarchaeum aerophilus</name>
    <dbReference type="NCBI Taxonomy" id="2917711"/>
    <lineage>
        <taxon>Archaea</taxon>
        <taxon>Methanobacteriati</taxon>
        <taxon>Methanobacteriota</taxon>
        <taxon>Stenosarchaea group</taxon>
        <taxon>Halobacteria</taxon>
        <taxon>Halobacteriales</taxon>
        <taxon>Natronoarchaeaceae</taxon>
        <taxon>Natranaeroarchaeum</taxon>
    </lineage>
</organism>
<keyword evidence="1" id="KW-1133">Transmembrane helix</keyword>
<protein>
    <submittedName>
        <fullName evidence="2">Uncharacterized protein</fullName>
    </submittedName>
</protein>
<keyword evidence="1" id="KW-0472">Membrane</keyword>
<dbReference type="Pfam" id="PF24365">
    <property type="entry name" value="DUF7521"/>
    <property type="match status" value="1"/>
</dbReference>